<evidence type="ECO:0000313" key="1">
    <source>
        <dbReference type="Proteomes" id="UP000887569"/>
    </source>
</evidence>
<reference evidence="2" key="1">
    <citation type="submission" date="2022-11" db="UniProtKB">
        <authorList>
            <consortium name="WormBaseParasite"/>
        </authorList>
    </citation>
    <scope>IDENTIFICATION</scope>
</reference>
<keyword evidence="1" id="KW-1185">Reference proteome</keyword>
<dbReference type="WBParaSite" id="PgR064_g009_t03">
    <property type="protein sequence ID" value="PgR064_g009_t03"/>
    <property type="gene ID" value="PgR064_g009"/>
</dbReference>
<dbReference type="Proteomes" id="UP000887569">
    <property type="component" value="Unplaced"/>
</dbReference>
<proteinExistence type="predicted"/>
<accession>A0A915BW94</accession>
<dbReference type="AlphaFoldDB" id="A0A915BW94"/>
<protein>
    <submittedName>
        <fullName evidence="2">Secreted protein</fullName>
    </submittedName>
</protein>
<organism evidence="1 2">
    <name type="scientific">Parascaris univalens</name>
    <name type="common">Nematode worm</name>
    <dbReference type="NCBI Taxonomy" id="6257"/>
    <lineage>
        <taxon>Eukaryota</taxon>
        <taxon>Metazoa</taxon>
        <taxon>Ecdysozoa</taxon>
        <taxon>Nematoda</taxon>
        <taxon>Chromadorea</taxon>
        <taxon>Rhabditida</taxon>
        <taxon>Spirurina</taxon>
        <taxon>Ascaridomorpha</taxon>
        <taxon>Ascaridoidea</taxon>
        <taxon>Ascarididae</taxon>
        <taxon>Parascaris</taxon>
    </lineage>
</organism>
<name>A0A915BW94_PARUN</name>
<evidence type="ECO:0000313" key="2">
    <source>
        <dbReference type="WBParaSite" id="PgR064_g009_t03"/>
    </source>
</evidence>
<sequence>MQFVHQYYHQLGDLSNRWWADTRNGFEFNLTNPQTFQDNKAKFHVVPLVRRVLLSAFSQSYSSPYVFLPRHFILMMPNTSTSCSHQ</sequence>